<dbReference type="EMBL" id="JAANCM010000017">
    <property type="protein sequence ID" value="NHT78666.1"/>
    <property type="molecule type" value="Genomic_DNA"/>
</dbReference>
<dbReference type="RefSeq" id="WP_167130881.1">
    <property type="nucleotide sequence ID" value="NZ_JAANCM010000017.1"/>
</dbReference>
<dbReference type="Proteomes" id="UP001155840">
    <property type="component" value="Unassembled WGS sequence"/>
</dbReference>
<proteinExistence type="predicted"/>
<comment type="caution">
    <text evidence="1">The sequence shown here is derived from an EMBL/GenBank/DDBJ whole genome shotgun (WGS) entry which is preliminary data.</text>
</comment>
<evidence type="ECO:0000313" key="1">
    <source>
        <dbReference type="EMBL" id="NHT78666.1"/>
    </source>
</evidence>
<name>A0AA44CEI5_9HYPH</name>
<dbReference type="Gene3D" id="3.90.550.10">
    <property type="entry name" value="Spore Coat Polysaccharide Biosynthesis Protein SpsA, Chain A"/>
    <property type="match status" value="1"/>
</dbReference>
<dbReference type="InterPro" id="IPR029044">
    <property type="entry name" value="Nucleotide-diphossugar_trans"/>
</dbReference>
<evidence type="ECO:0000313" key="2">
    <source>
        <dbReference type="Proteomes" id="UP001155840"/>
    </source>
</evidence>
<sequence length="231" mass="24730">MKCIVPLAGPDLWTEKHGLRPLVNHEGTPLIEAALRPRAWGPRLSPSDYVFVVRETTGHLDLVAFLKDAWPGCRIVTLSHLSAGALFSCLAATALVPADEPLIIDLADVLFHEGPDDPAALFAQGPYGAIVPVFASSEPCYSYLTITDGLVTRAREKQVISSHASAGVYMFGNIEVFLSASAHSIAHRDELAHKGSLFICPMINGVIADGHAVIAPHIPDCQPVGKIFHDA</sequence>
<dbReference type="SUPFAM" id="SSF53448">
    <property type="entry name" value="Nucleotide-diphospho-sugar transferases"/>
    <property type="match status" value="1"/>
</dbReference>
<dbReference type="AlphaFoldDB" id="A0AA44CEI5"/>
<protein>
    <recommendedName>
        <fullName evidence="3">Nucleotidyl transferase domain-containing protein</fullName>
    </recommendedName>
</protein>
<organism evidence="1 2">
    <name type="scientific">Ferranicluibacter rubi</name>
    <dbReference type="NCBI Taxonomy" id="2715133"/>
    <lineage>
        <taxon>Bacteria</taxon>
        <taxon>Pseudomonadati</taxon>
        <taxon>Pseudomonadota</taxon>
        <taxon>Alphaproteobacteria</taxon>
        <taxon>Hyphomicrobiales</taxon>
        <taxon>Rhizobiaceae</taxon>
        <taxon>Ferranicluibacter</taxon>
    </lineage>
</organism>
<gene>
    <name evidence="1" type="ORF">G8E10_23480</name>
</gene>
<keyword evidence="2" id="KW-1185">Reference proteome</keyword>
<accession>A0AA44CEI5</accession>
<evidence type="ECO:0008006" key="3">
    <source>
        <dbReference type="Google" id="ProtNLM"/>
    </source>
</evidence>
<reference evidence="1" key="1">
    <citation type="submission" date="2020-03" db="EMBL/GenBank/DDBJ databases">
        <title>Ferranicluibacter endophyticum gen. nov., sp. nov., a new genus isolated from Rubus ulmifolius Schott. stem.</title>
        <authorList>
            <person name="Roca-Couso R."/>
            <person name="Flores-Felix J.D."/>
            <person name="Igual J.M."/>
            <person name="Rivas R."/>
        </authorList>
    </citation>
    <scope>NUCLEOTIDE SEQUENCE</scope>
    <source>
        <strain evidence="1">CRRU44</strain>
    </source>
</reference>